<feature type="region of interest" description="Disordered" evidence="1">
    <location>
        <begin position="1"/>
        <end position="23"/>
    </location>
</feature>
<evidence type="ECO:0000259" key="2">
    <source>
        <dbReference type="SMART" id="SM00418"/>
    </source>
</evidence>
<dbReference type="Gene3D" id="1.10.10.10">
    <property type="entry name" value="Winged helix-like DNA-binding domain superfamily/Winged helix DNA-binding domain"/>
    <property type="match status" value="1"/>
</dbReference>
<organism evidence="3 4">
    <name type="scientific">Sanguibacter inulinus</name>
    <dbReference type="NCBI Taxonomy" id="60922"/>
    <lineage>
        <taxon>Bacteria</taxon>
        <taxon>Bacillati</taxon>
        <taxon>Actinomycetota</taxon>
        <taxon>Actinomycetes</taxon>
        <taxon>Micrococcales</taxon>
        <taxon>Sanguibacteraceae</taxon>
        <taxon>Sanguibacter</taxon>
    </lineage>
</organism>
<dbReference type="InterPro" id="IPR036390">
    <property type="entry name" value="WH_DNA-bd_sf"/>
</dbReference>
<dbReference type="InterPro" id="IPR001845">
    <property type="entry name" value="HTH_ArsR_DNA-bd_dom"/>
</dbReference>
<evidence type="ECO:0000313" key="4">
    <source>
        <dbReference type="Proteomes" id="UP000561011"/>
    </source>
</evidence>
<dbReference type="Pfam" id="PF12840">
    <property type="entry name" value="HTH_20"/>
    <property type="match status" value="1"/>
</dbReference>
<dbReference type="InterPro" id="IPR036388">
    <property type="entry name" value="WH-like_DNA-bd_sf"/>
</dbReference>
<dbReference type="InterPro" id="IPR011991">
    <property type="entry name" value="ArsR-like_HTH"/>
</dbReference>
<dbReference type="AlphaFoldDB" id="A0A853EWQ0"/>
<sequence length="220" mass="24367">MTTRDEPSTTEHAPAPDLGTSTAAAPAEQRMLDIESLRGLAHPLRIQLLEILGSRGPLTASGLAHLTGESSGTTSYHLRQLERHGFIQEEPGRGTARERWWRTRPGGFAVPTASLSESSPANREAVSLVNREFVQAQHRHLMAHVEHGTTELPEDWAEASTVTTVNLRVTAEELEEISAELHELSQRVVARYRAGRDRPEARPIQMNLNAFPLMFSEETP</sequence>
<proteinExistence type="predicted"/>
<accession>A0A853EWQ0</accession>
<evidence type="ECO:0000256" key="1">
    <source>
        <dbReference type="SAM" id="MobiDB-lite"/>
    </source>
</evidence>
<dbReference type="EMBL" id="JACBYE010000050">
    <property type="protein sequence ID" value="NYS94969.1"/>
    <property type="molecule type" value="Genomic_DNA"/>
</dbReference>
<comment type="caution">
    <text evidence="3">The sequence shown here is derived from an EMBL/GenBank/DDBJ whole genome shotgun (WGS) entry which is preliminary data.</text>
</comment>
<feature type="domain" description="HTH arsR-type" evidence="2">
    <location>
        <begin position="35"/>
        <end position="115"/>
    </location>
</feature>
<dbReference type="Proteomes" id="UP000561011">
    <property type="component" value="Unassembled WGS sequence"/>
</dbReference>
<keyword evidence="4" id="KW-1185">Reference proteome</keyword>
<evidence type="ECO:0000313" key="3">
    <source>
        <dbReference type="EMBL" id="NYS94969.1"/>
    </source>
</evidence>
<dbReference type="GO" id="GO:0003700">
    <property type="term" value="F:DNA-binding transcription factor activity"/>
    <property type="evidence" value="ECO:0007669"/>
    <property type="project" value="InterPro"/>
</dbReference>
<dbReference type="SMART" id="SM00418">
    <property type="entry name" value="HTH_ARSR"/>
    <property type="match status" value="1"/>
</dbReference>
<dbReference type="CDD" id="cd00090">
    <property type="entry name" value="HTH_ARSR"/>
    <property type="match status" value="1"/>
</dbReference>
<protein>
    <submittedName>
        <fullName evidence="3">Helix-turn-helix domain-containing protein</fullName>
    </submittedName>
</protein>
<gene>
    <name evidence="3" type="ORF">HZZ10_15745</name>
</gene>
<dbReference type="SUPFAM" id="SSF46785">
    <property type="entry name" value="Winged helix' DNA-binding domain"/>
    <property type="match status" value="1"/>
</dbReference>
<dbReference type="RefSeq" id="WP_179914212.1">
    <property type="nucleotide sequence ID" value="NZ_JACBYE010000050.1"/>
</dbReference>
<name>A0A853EWQ0_9MICO</name>
<reference evidence="3 4" key="1">
    <citation type="submission" date="2020-07" db="EMBL/GenBank/DDBJ databases">
        <title>MOT database genomes.</title>
        <authorList>
            <person name="Joseph S."/>
            <person name="Aduse-Opoku J."/>
            <person name="Hashim A."/>
            <person name="Wade W."/>
            <person name="Curtis M."/>
        </authorList>
    </citation>
    <scope>NUCLEOTIDE SEQUENCE [LARGE SCALE GENOMIC DNA]</scope>
    <source>
        <strain evidence="3 4">DSM 100099</strain>
    </source>
</reference>